<gene>
    <name evidence="3" type="ORF">JQN83_19345</name>
</gene>
<keyword evidence="4" id="KW-1185">Reference proteome</keyword>
<sequence length="357" mass="37184">MTVTGQEITDYVERVRAALADLPPQARDELTEDLPEHLTEVAAEADGSLVDRLGTPEAYAAELRAAAGAGDPAAGRRALERRIAAVVGSARARVGRVDARLGPLVGHATAGEFLRLLRPAWWLVRAYLAAMLVTALSTDGPLGLLPRLDGNEFVGLLMFAGLLVGSIWLGRRTPELRIWRRWAVHAGAVVLALFAVGAVANVDDQARSGYGYGYETTSVQNPYDQVQDVYVYDSEGRLVENARLFDQNGTPIRLGWPACDDLALPDVNPVQRGYPYCPQQAPFRPHPPAVAPLPPGSGVSPGGSPSPTAPGVAPSATAPGVAPSATAPGNPVPTGSVPVASPSVSGPAGVPLPTATG</sequence>
<feature type="compositionally biased region" description="Pro residues" evidence="1">
    <location>
        <begin position="284"/>
        <end position="295"/>
    </location>
</feature>
<comment type="caution">
    <text evidence="3">The sequence shown here is derived from an EMBL/GenBank/DDBJ whole genome shotgun (WGS) entry which is preliminary data.</text>
</comment>
<protein>
    <submittedName>
        <fullName evidence="3">Uncharacterized protein</fullName>
    </submittedName>
</protein>
<accession>A0ABS3VBJ1</accession>
<proteinExistence type="predicted"/>
<dbReference type="RefSeq" id="WP_208568543.1">
    <property type="nucleotide sequence ID" value="NZ_JAGFWR010000011.1"/>
</dbReference>
<name>A0ABS3VBJ1_9ACTN</name>
<evidence type="ECO:0000256" key="2">
    <source>
        <dbReference type="SAM" id="Phobius"/>
    </source>
</evidence>
<evidence type="ECO:0000313" key="3">
    <source>
        <dbReference type="EMBL" id="MBO4162954.1"/>
    </source>
</evidence>
<dbReference type="EMBL" id="JAGFWR010000011">
    <property type="protein sequence ID" value="MBO4162954.1"/>
    <property type="molecule type" value="Genomic_DNA"/>
</dbReference>
<dbReference type="Proteomes" id="UP000671399">
    <property type="component" value="Unassembled WGS sequence"/>
</dbReference>
<evidence type="ECO:0000256" key="1">
    <source>
        <dbReference type="SAM" id="MobiDB-lite"/>
    </source>
</evidence>
<dbReference type="Pfam" id="PF22564">
    <property type="entry name" value="HAAS"/>
    <property type="match status" value="1"/>
</dbReference>
<keyword evidence="2" id="KW-0472">Membrane</keyword>
<reference evidence="3 4" key="1">
    <citation type="submission" date="2021-03" db="EMBL/GenBank/DDBJ databases">
        <authorList>
            <person name="Lee D.-H."/>
        </authorList>
    </citation>
    <scope>NUCLEOTIDE SEQUENCE [LARGE SCALE GENOMIC DNA]</scope>
    <source>
        <strain evidence="3 4">MMS20-R2-23</strain>
    </source>
</reference>
<feature type="transmembrane region" description="Helical" evidence="2">
    <location>
        <begin position="182"/>
        <end position="200"/>
    </location>
</feature>
<feature type="transmembrane region" description="Helical" evidence="2">
    <location>
        <begin position="153"/>
        <end position="170"/>
    </location>
</feature>
<feature type="transmembrane region" description="Helical" evidence="2">
    <location>
        <begin position="120"/>
        <end position="138"/>
    </location>
</feature>
<feature type="compositionally biased region" description="Low complexity" evidence="1">
    <location>
        <begin position="296"/>
        <end position="351"/>
    </location>
</feature>
<organism evidence="3 4">
    <name type="scientific">Micromonospora antibiotica</name>
    <dbReference type="NCBI Taxonomy" id="2807623"/>
    <lineage>
        <taxon>Bacteria</taxon>
        <taxon>Bacillati</taxon>
        <taxon>Actinomycetota</taxon>
        <taxon>Actinomycetes</taxon>
        <taxon>Micromonosporales</taxon>
        <taxon>Micromonosporaceae</taxon>
        <taxon>Micromonospora</taxon>
    </lineage>
</organism>
<keyword evidence="2" id="KW-0812">Transmembrane</keyword>
<keyword evidence="2" id="KW-1133">Transmembrane helix</keyword>
<evidence type="ECO:0000313" key="4">
    <source>
        <dbReference type="Proteomes" id="UP000671399"/>
    </source>
</evidence>
<feature type="region of interest" description="Disordered" evidence="1">
    <location>
        <begin position="278"/>
        <end position="357"/>
    </location>
</feature>